<reference evidence="8 9" key="1">
    <citation type="submission" date="2017-08" db="EMBL/GenBank/DDBJ databases">
        <title>A Genome Sequence of Oceanimonas doudoroffii ATCC 27123T.</title>
        <authorList>
            <person name="Brennan M.A."/>
            <person name="Maclea K.S."/>
            <person name="Mcclelland W.D."/>
            <person name="Trachtenberg A.M."/>
        </authorList>
    </citation>
    <scope>NUCLEOTIDE SEQUENCE [LARGE SCALE GENOMIC DNA]</scope>
    <source>
        <strain evidence="8 9">ATCC 27123</strain>
    </source>
</reference>
<protein>
    <submittedName>
        <fullName evidence="8">Envelope stress response membrane protein PspC</fullName>
    </submittedName>
</protein>
<evidence type="ECO:0000256" key="4">
    <source>
        <dbReference type="ARBA" id="ARBA00022989"/>
    </source>
</evidence>
<evidence type="ECO:0000256" key="3">
    <source>
        <dbReference type="ARBA" id="ARBA00022692"/>
    </source>
</evidence>
<sequence>MASTLINLYRDKRNGKLGGVCAGIARRLEVEPWLVRVLAITGLLFASFLTLVLYIAAWLLLDDIPDNPQPEPAQEHVKAAGWRSGLAPREALERLETRLTRLNTRVAAMERLITSGEFRLRRQFNDLREDK</sequence>
<evidence type="ECO:0000256" key="1">
    <source>
        <dbReference type="ARBA" id="ARBA00004162"/>
    </source>
</evidence>
<feature type="domain" description="Phage shock protein PspC N-terminal" evidence="7">
    <location>
        <begin position="8"/>
        <end position="62"/>
    </location>
</feature>
<keyword evidence="4 6" id="KW-1133">Transmembrane helix</keyword>
<dbReference type="PANTHER" id="PTHR33885">
    <property type="entry name" value="PHAGE SHOCK PROTEIN C"/>
    <property type="match status" value="1"/>
</dbReference>
<evidence type="ECO:0000256" key="2">
    <source>
        <dbReference type="ARBA" id="ARBA00022475"/>
    </source>
</evidence>
<evidence type="ECO:0000259" key="7">
    <source>
        <dbReference type="Pfam" id="PF04024"/>
    </source>
</evidence>
<keyword evidence="9" id="KW-1185">Reference proteome</keyword>
<dbReference type="EMBL" id="NBIM01000001">
    <property type="protein sequence ID" value="OXY82985.1"/>
    <property type="molecule type" value="Genomic_DNA"/>
</dbReference>
<dbReference type="Proteomes" id="UP000242757">
    <property type="component" value="Unassembled WGS sequence"/>
</dbReference>
<evidence type="ECO:0000313" key="9">
    <source>
        <dbReference type="Proteomes" id="UP000242757"/>
    </source>
</evidence>
<evidence type="ECO:0000256" key="6">
    <source>
        <dbReference type="SAM" id="Phobius"/>
    </source>
</evidence>
<dbReference type="InterPro" id="IPR052027">
    <property type="entry name" value="PspC"/>
</dbReference>
<dbReference type="InterPro" id="IPR007168">
    <property type="entry name" value="Phageshock_PspC_N"/>
</dbReference>
<comment type="caution">
    <text evidence="8">The sequence shown here is derived from an EMBL/GenBank/DDBJ whole genome shotgun (WGS) entry which is preliminary data.</text>
</comment>
<comment type="subcellular location">
    <subcellularLocation>
        <location evidence="1">Cell membrane</location>
        <topology evidence="1">Single-pass membrane protein</topology>
    </subcellularLocation>
</comment>
<dbReference type="AlphaFoldDB" id="A0A233RHW9"/>
<organism evidence="8 9">
    <name type="scientific">Oceanimonas doudoroffii</name>
    <dbReference type="NCBI Taxonomy" id="84158"/>
    <lineage>
        <taxon>Bacteria</taxon>
        <taxon>Pseudomonadati</taxon>
        <taxon>Pseudomonadota</taxon>
        <taxon>Gammaproteobacteria</taxon>
        <taxon>Aeromonadales</taxon>
        <taxon>Aeromonadaceae</taxon>
        <taxon>Oceanimonas</taxon>
    </lineage>
</organism>
<keyword evidence="3 6" id="KW-0812">Transmembrane</keyword>
<dbReference type="Pfam" id="PF04024">
    <property type="entry name" value="PspC"/>
    <property type="match status" value="1"/>
</dbReference>
<evidence type="ECO:0000313" key="8">
    <source>
        <dbReference type="EMBL" id="OXY82985.1"/>
    </source>
</evidence>
<dbReference type="GO" id="GO:0005886">
    <property type="term" value="C:plasma membrane"/>
    <property type="evidence" value="ECO:0007669"/>
    <property type="project" value="UniProtKB-SubCell"/>
</dbReference>
<gene>
    <name evidence="8" type="primary">pspC</name>
    <name evidence="8" type="ORF">B6S08_05650</name>
</gene>
<accession>A0A233RHW9</accession>
<dbReference type="NCBIfam" id="TIGR02978">
    <property type="entry name" value="phageshock_pspC"/>
    <property type="match status" value="1"/>
</dbReference>
<dbReference type="InterPro" id="IPR014320">
    <property type="entry name" value="Phageshock_PspC"/>
</dbReference>
<proteinExistence type="predicted"/>
<feature type="transmembrane region" description="Helical" evidence="6">
    <location>
        <begin position="33"/>
        <end position="61"/>
    </location>
</feature>
<evidence type="ECO:0000256" key="5">
    <source>
        <dbReference type="ARBA" id="ARBA00023136"/>
    </source>
</evidence>
<dbReference type="PANTHER" id="PTHR33885:SF3">
    <property type="entry name" value="PHAGE SHOCK PROTEIN C"/>
    <property type="match status" value="1"/>
</dbReference>
<name>A0A233RHW9_9GAMM</name>
<dbReference type="RefSeq" id="WP_094199762.1">
    <property type="nucleotide sequence ID" value="NZ_NBIM01000001.1"/>
</dbReference>
<keyword evidence="2" id="KW-1003">Cell membrane</keyword>
<dbReference type="OrthoDB" id="7359894at2"/>
<keyword evidence="5 6" id="KW-0472">Membrane</keyword>